<evidence type="ECO:0000313" key="2">
    <source>
        <dbReference type="Proteomes" id="UP001265746"/>
    </source>
</evidence>
<name>A0AAD9SHS3_PHOAM</name>
<accession>A0AAD9SHS3</accession>
<gene>
    <name evidence="1" type="ORF">N8I77_006816</name>
</gene>
<dbReference type="EMBL" id="JAUJFL010000003">
    <property type="protein sequence ID" value="KAK2608192.1"/>
    <property type="molecule type" value="Genomic_DNA"/>
</dbReference>
<comment type="caution">
    <text evidence="1">The sequence shown here is derived from an EMBL/GenBank/DDBJ whole genome shotgun (WGS) entry which is preliminary data.</text>
</comment>
<reference evidence="1" key="1">
    <citation type="submission" date="2023-06" db="EMBL/GenBank/DDBJ databases">
        <authorList>
            <person name="Noh H."/>
        </authorList>
    </citation>
    <scope>NUCLEOTIDE SEQUENCE</scope>
    <source>
        <strain evidence="1">DUCC20226</strain>
    </source>
</reference>
<sequence>MGAMDTEKIIKDPQSRQLLGFPEEILIQIFQAVHDTPPNSNRQNDEERARYDQGTRDIQSIRLTCRKFNRLSSEFLIKFVGVDISENSLTRLQSIVEQPAICKGVRMIRIRLLAYDPFLHRNQFAYVHEMVRRLELYSPLMNKDARLLANYYVEAWRTGRWTGIRHLFAGLGIHHQLYSLRYCEQHFVSQQKFLAVVLNALQRSKQKLRIEITDCNDFGRQYQQTIRRATIYNLLSTIARPRGSTWLQLHRFHPHAPRSFEWMIPSLLAAFDDPSIHISELHFEITRTRRPQPMAFSEEMSKSIQMALQDLQKFKYTSHTYPGNRLAEPDMKCQLYSCLPSKSLKELCLRRVELEPQRQWSNLQKIALMEVQFDVERLASLLQPIEPHTAAIRLRKCRLSEGSWADVIDLLRVKQREAVLISPMGQEVIWMSPENRNYLFVHLPDWHDGNSKAEQYIRGWIDDNPIRQHDG</sequence>
<organism evidence="1 2">
    <name type="scientific">Phomopsis amygdali</name>
    <name type="common">Fusicoccum amygdali</name>
    <dbReference type="NCBI Taxonomy" id="1214568"/>
    <lineage>
        <taxon>Eukaryota</taxon>
        <taxon>Fungi</taxon>
        <taxon>Dikarya</taxon>
        <taxon>Ascomycota</taxon>
        <taxon>Pezizomycotina</taxon>
        <taxon>Sordariomycetes</taxon>
        <taxon>Sordariomycetidae</taxon>
        <taxon>Diaporthales</taxon>
        <taxon>Diaporthaceae</taxon>
        <taxon>Diaporthe</taxon>
    </lineage>
</organism>
<evidence type="ECO:0008006" key="3">
    <source>
        <dbReference type="Google" id="ProtNLM"/>
    </source>
</evidence>
<dbReference type="AlphaFoldDB" id="A0AAD9SHS3"/>
<protein>
    <recommendedName>
        <fullName evidence="3">F-box domain-containing protein</fullName>
    </recommendedName>
</protein>
<dbReference type="Proteomes" id="UP001265746">
    <property type="component" value="Unassembled WGS sequence"/>
</dbReference>
<evidence type="ECO:0000313" key="1">
    <source>
        <dbReference type="EMBL" id="KAK2608192.1"/>
    </source>
</evidence>
<keyword evidence="2" id="KW-1185">Reference proteome</keyword>
<proteinExistence type="predicted"/>